<sequence>MVKAEWNGEVIAESDTYETVEGNIYFPPTSLKREFFVDSSHQTTCPFKGQASYYTVSVNGKTNKNAGWYYPSPKPVASHIKDYVAFWNGVVVTK</sequence>
<evidence type="ECO:0000313" key="2">
    <source>
        <dbReference type="EMBL" id="CAG8589084.1"/>
    </source>
</evidence>
<reference evidence="2" key="1">
    <citation type="submission" date="2021-06" db="EMBL/GenBank/DDBJ databases">
        <authorList>
            <person name="Kallberg Y."/>
            <person name="Tangrot J."/>
            <person name="Rosling A."/>
        </authorList>
    </citation>
    <scope>NUCLEOTIDE SEQUENCE</scope>
    <source>
        <strain evidence="2">FL130A</strain>
    </source>
</reference>
<evidence type="ECO:0000313" key="3">
    <source>
        <dbReference type="Proteomes" id="UP000789508"/>
    </source>
</evidence>
<evidence type="ECO:0000259" key="1">
    <source>
        <dbReference type="Pfam" id="PF04248"/>
    </source>
</evidence>
<accession>A0A9N9GAN0</accession>
<dbReference type="InterPro" id="IPR038694">
    <property type="entry name" value="DUF427_sf"/>
</dbReference>
<dbReference type="InterPro" id="IPR007361">
    <property type="entry name" value="DUF427"/>
</dbReference>
<name>A0A9N9GAN0_9GLOM</name>
<gene>
    <name evidence="2" type="ORF">ALEPTO_LOCUS7616</name>
</gene>
<comment type="caution">
    <text evidence="2">The sequence shown here is derived from an EMBL/GenBank/DDBJ whole genome shotgun (WGS) entry which is preliminary data.</text>
</comment>
<dbReference type="Gene3D" id="2.170.150.40">
    <property type="entry name" value="Domain of unknown function (DUF427)"/>
    <property type="match status" value="1"/>
</dbReference>
<dbReference type="OrthoDB" id="18996at2759"/>
<dbReference type="Pfam" id="PF04248">
    <property type="entry name" value="NTP_transf_9"/>
    <property type="match status" value="1"/>
</dbReference>
<dbReference type="Proteomes" id="UP000789508">
    <property type="component" value="Unassembled WGS sequence"/>
</dbReference>
<keyword evidence="3" id="KW-1185">Reference proteome</keyword>
<dbReference type="PANTHER" id="PTHR34310:SF5">
    <property type="entry name" value="DUF427 DOMAIN PROTEIN (AFU_ORTHOLOGUE AFUA_3G02220)"/>
    <property type="match status" value="1"/>
</dbReference>
<protein>
    <submittedName>
        <fullName evidence="2">1870_t:CDS:1</fullName>
    </submittedName>
</protein>
<dbReference type="EMBL" id="CAJVPS010003451">
    <property type="protein sequence ID" value="CAG8589084.1"/>
    <property type="molecule type" value="Genomic_DNA"/>
</dbReference>
<proteinExistence type="predicted"/>
<dbReference type="PANTHER" id="PTHR34310">
    <property type="entry name" value="DUF427 DOMAIN PROTEIN (AFU_ORTHOLOGUE AFUA_3G02220)"/>
    <property type="match status" value="1"/>
</dbReference>
<dbReference type="AlphaFoldDB" id="A0A9N9GAN0"/>
<feature type="domain" description="DUF427" evidence="1">
    <location>
        <begin position="2"/>
        <end position="88"/>
    </location>
</feature>
<organism evidence="2 3">
    <name type="scientific">Ambispora leptoticha</name>
    <dbReference type="NCBI Taxonomy" id="144679"/>
    <lineage>
        <taxon>Eukaryota</taxon>
        <taxon>Fungi</taxon>
        <taxon>Fungi incertae sedis</taxon>
        <taxon>Mucoromycota</taxon>
        <taxon>Glomeromycotina</taxon>
        <taxon>Glomeromycetes</taxon>
        <taxon>Archaeosporales</taxon>
        <taxon>Ambisporaceae</taxon>
        <taxon>Ambispora</taxon>
    </lineage>
</organism>